<dbReference type="FunFam" id="3.30.70.600:FF:000003">
    <property type="entry name" value="30S ribosomal protein S10"/>
    <property type="match status" value="1"/>
</dbReference>
<dbReference type="SMART" id="SM01403">
    <property type="entry name" value="Ribosomal_S10"/>
    <property type="match status" value="1"/>
</dbReference>
<dbReference type="Gene3D" id="3.30.70.600">
    <property type="entry name" value="Ribosomal protein S10 domain"/>
    <property type="match status" value="1"/>
</dbReference>
<comment type="subunit">
    <text evidence="4">Part of the 30S ribosomal subunit.</text>
</comment>
<evidence type="ECO:0000313" key="6">
    <source>
        <dbReference type="EMBL" id="CRF31501.1"/>
    </source>
</evidence>
<name>A0A0G4K3P7_9SPIR</name>
<dbReference type="InterPro" id="IPR036838">
    <property type="entry name" value="Ribosomal_uS10_dom_sf"/>
</dbReference>
<sequence>MKEQKIRVKLKAFDIELIDQSAQSIVASVKKTGARVSGPIPLPTSIRKVTVIRSPHVNIKSREQFEMRIYKRLIDIFDVTPQTTESLKKLALPAGVDVQLK</sequence>
<dbReference type="RefSeq" id="WP_008723370.1">
    <property type="nucleotide sequence ID" value="NZ_CVLB01000001.1"/>
</dbReference>
<dbReference type="HAMAP" id="MF_00508">
    <property type="entry name" value="Ribosomal_uS10"/>
    <property type="match status" value="1"/>
</dbReference>
<keyword evidence="3 4" id="KW-0687">Ribonucleoprotein</keyword>
<dbReference type="PROSITE" id="PS00361">
    <property type="entry name" value="RIBOSOMAL_S10"/>
    <property type="match status" value="1"/>
</dbReference>
<dbReference type="NCBIfam" id="TIGR01049">
    <property type="entry name" value="rpsJ_bact"/>
    <property type="match status" value="1"/>
</dbReference>
<feature type="domain" description="Small ribosomal subunit protein uS10" evidence="5">
    <location>
        <begin position="7"/>
        <end position="101"/>
    </location>
</feature>
<dbReference type="InterPro" id="IPR018268">
    <property type="entry name" value="Ribosomal_uS10_CS"/>
</dbReference>
<dbReference type="GO" id="GO:0003735">
    <property type="term" value="F:structural constituent of ribosome"/>
    <property type="evidence" value="ECO:0007669"/>
    <property type="project" value="InterPro"/>
</dbReference>
<evidence type="ECO:0000256" key="4">
    <source>
        <dbReference type="HAMAP-Rule" id="MF_00508"/>
    </source>
</evidence>
<keyword evidence="2 4" id="KW-0689">Ribosomal protein</keyword>
<accession>A0A0G4K3P7</accession>
<dbReference type="PRINTS" id="PR00971">
    <property type="entry name" value="RIBOSOMALS10"/>
</dbReference>
<proteinExistence type="inferred from homology"/>
<comment type="function">
    <text evidence="4">Involved in the binding of tRNA to the ribosomes.</text>
</comment>
<dbReference type="GO" id="GO:0000049">
    <property type="term" value="F:tRNA binding"/>
    <property type="evidence" value="ECO:0007669"/>
    <property type="project" value="UniProtKB-UniRule"/>
</dbReference>
<evidence type="ECO:0000256" key="1">
    <source>
        <dbReference type="ARBA" id="ARBA00007102"/>
    </source>
</evidence>
<dbReference type="GO" id="GO:0005840">
    <property type="term" value="C:ribosome"/>
    <property type="evidence" value="ECO:0007669"/>
    <property type="project" value="UniProtKB-KW"/>
</dbReference>
<evidence type="ECO:0000313" key="7">
    <source>
        <dbReference type="Proteomes" id="UP000043763"/>
    </source>
</evidence>
<dbReference type="PANTHER" id="PTHR11700">
    <property type="entry name" value="30S RIBOSOMAL PROTEIN S10 FAMILY MEMBER"/>
    <property type="match status" value="1"/>
</dbReference>
<dbReference type="AlphaFoldDB" id="A0A0G4K3P7"/>
<dbReference type="InterPro" id="IPR027486">
    <property type="entry name" value="Ribosomal_uS10_dom"/>
</dbReference>
<evidence type="ECO:0000256" key="2">
    <source>
        <dbReference type="ARBA" id="ARBA00022980"/>
    </source>
</evidence>
<protein>
    <recommendedName>
        <fullName evidence="4">Small ribosomal subunit protein uS10</fullName>
    </recommendedName>
</protein>
<dbReference type="SUPFAM" id="SSF54999">
    <property type="entry name" value="Ribosomal protein S10"/>
    <property type="match status" value="1"/>
</dbReference>
<dbReference type="Proteomes" id="UP000043763">
    <property type="component" value="Unassembled WGS sequence"/>
</dbReference>
<keyword evidence="7" id="KW-1185">Reference proteome</keyword>
<dbReference type="GeneID" id="66487630"/>
<dbReference type="SMR" id="A0A0G4K3P7"/>
<reference evidence="7" key="1">
    <citation type="submission" date="2015-04" db="EMBL/GenBank/DDBJ databases">
        <authorList>
            <person name="Mushtaq Mamoona"/>
        </authorList>
    </citation>
    <scope>NUCLEOTIDE SEQUENCE [LARGE SCALE GENOMIC DNA]</scope>
    <source>
        <strain evidence="7">AN4859/03</strain>
    </source>
</reference>
<dbReference type="OrthoDB" id="9804464at2"/>
<dbReference type="EMBL" id="CVLB01000001">
    <property type="protein sequence ID" value="CRF31501.1"/>
    <property type="molecule type" value="Genomic_DNA"/>
</dbReference>
<comment type="similarity">
    <text evidence="1 4">Belongs to the universal ribosomal protein uS10 family.</text>
</comment>
<gene>
    <name evidence="4 6" type="primary">rpsJ</name>
    <name evidence="6" type="ORF">BRSU_0188</name>
</gene>
<dbReference type="InterPro" id="IPR001848">
    <property type="entry name" value="Ribosomal_uS10"/>
</dbReference>
<evidence type="ECO:0000256" key="3">
    <source>
        <dbReference type="ARBA" id="ARBA00023274"/>
    </source>
</evidence>
<dbReference type="GO" id="GO:1990904">
    <property type="term" value="C:ribonucleoprotein complex"/>
    <property type="evidence" value="ECO:0007669"/>
    <property type="project" value="UniProtKB-KW"/>
</dbReference>
<dbReference type="GO" id="GO:0006412">
    <property type="term" value="P:translation"/>
    <property type="evidence" value="ECO:0007669"/>
    <property type="project" value="UniProtKB-UniRule"/>
</dbReference>
<dbReference type="Pfam" id="PF00338">
    <property type="entry name" value="Ribosomal_S10"/>
    <property type="match status" value="1"/>
</dbReference>
<evidence type="ECO:0000259" key="5">
    <source>
        <dbReference type="SMART" id="SM01403"/>
    </source>
</evidence>
<organism evidence="6 7">
    <name type="scientific">Brachyspira suanatina</name>
    <dbReference type="NCBI Taxonomy" id="381802"/>
    <lineage>
        <taxon>Bacteria</taxon>
        <taxon>Pseudomonadati</taxon>
        <taxon>Spirochaetota</taxon>
        <taxon>Spirochaetia</taxon>
        <taxon>Brachyspirales</taxon>
        <taxon>Brachyspiraceae</taxon>
        <taxon>Brachyspira</taxon>
    </lineage>
</organism>
<dbReference type="NCBIfam" id="NF001861">
    <property type="entry name" value="PRK00596.1"/>
    <property type="match status" value="1"/>
</dbReference>